<protein>
    <submittedName>
        <fullName evidence="3">Sugar phosphate isomerase/epimerase</fullName>
    </submittedName>
</protein>
<dbReference type="EMBL" id="CP058316">
    <property type="protein sequence ID" value="QLD12783.1"/>
    <property type="molecule type" value="Genomic_DNA"/>
</dbReference>
<sequence>MRIAGHTLGTPDQTVPEALRLFARAGLDAAEVIYQDDYRSGLPLGDAAAAAEAARVSAGEGIPIIGLTPYTTAFNSTDERERVRAVDDIRSAIDIAHTTGASRIRIYSGSWQPDRENHAAHWDQLVRSLTELSAPAADAGVVLCAENHFGTMTQTAADTARLVREVGSAAVRVLYDQANLTFTHDEGVDEAFAVQADLIGHVHVKDLVFKDPDAPFVASETARVHAEERAVMSRVVGDGAIDWHHILHRLRGVGYDDVLSLEYEYRWHPQDLDVPEVGFRRGADHLRSLLLDIDSRAQGETAEVSS</sequence>
<dbReference type="InterPro" id="IPR050312">
    <property type="entry name" value="IolE/XylAMocC-like"/>
</dbReference>
<dbReference type="Proteomes" id="UP000509638">
    <property type="component" value="Chromosome"/>
</dbReference>
<dbReference type="PANTHER" id="PTHR12110">
    <property type="entry name" value="HYDROXYPYRUVATE ISOMERASE"/>
    <property type="match status" value="1"/>
</dbReference>
<dbReference type="AlphaFoldDB" id="A0A7D5K058"/>
<dbReference type="SUPFAM" id="SSF51658">
    <property type="entry name" value="Xylose isomerase-like"/>
    <property type="match status" value="1"/>
</dbReference>
<name>A0A7D5K058_9MICO</name>
<keyword evidence="1" id="KW-0119">Carbohydrate metabolism</keyword>
<dbReference type="InterPro" id="IPR013022">
    <property type="entry name" value="Xyl_isomerase-like_TIM-brl"/>
</dbReference>
<dbReference type="Gene3D" id="3.20.20.150">
    <property type="entry name" value="Divalent-metal-dependent TIM barrel enzymes"/>
    <property type="match status" value="1"/>
</dbReference>
<proteinExistence type="predicted"/>
<reference evidence="3 4" key="1">
    <citation type="submission" date="2020-06" db="EMBL/GenBank/DDBJ databases">
        <authorList>
            <person name="Jo H."/>
        </authorList>
    </citation>
    <scope>NUCLEOTIDE SEQUENCE [LARGE SCALE GENOMIC DNA]</scope>
    <source>
        <strain evidence="3 4">I46</strain>
    </source>
</reference>
<keyword evidence="3" id="KW-0413">Isomerase</keyword>
<dbReference type="RefSeq" id="WP_178013851.1">
    <property type="nucleotide sequence ID" value="NZ_CP058316.1"/>
</dbReference>
<evidence type="ECO:0000313" key="3">
    <source>
        <dbReference type="EMBL" id="QLD12783.1"/>
    </source>
</evidence>
<feature type="domain" description="Xylose isomerase-like TIM barrel" evidence="2">
    <location>
        <begin position="20"/>
        <end position="288"/>
    </location>
</feature>
<gene>
    <name evidence="3" type="ORF">HW566_13980</name>
</gene>
<accession>A0A7D5K058</accession>
<evidence type="ECO:0000256" key="1">
    <source>
        <dbReference type="ARBA" id="ARBA00023277"/>
    </source>
</evidence>
<dbReference type="Pfam" id="PF01261">
    <property type="entry name" value="AP_endonuc_2"/>
    <property type="match status" value="1"/>
</dbReference>
<organism evidence="3 4">
    <name type="scientific">Microbacterium oleivorans</name>
    <dbReference type="NCBI Taxonomy" id="273677"/>
    <lineage>
        <taxon>Bacteria</taxon>
        <taxon>Bacillati</taxon>
        <taxon>Actinomycetota</taxon>
        <taxon>Actinomycetes</taxon>
        <taxon>Micrococcales</taxon>
        <taxon>Microbacteriaceae</taxon>
        <taxon>Microbacterium</taxon>
    </lineage>
</organism>
<dbReference type="InterPro" id="IPR036237">
    <property type="entry name" value="Xyl_isomerase-like_sf"/>
</dbReference>
<dbReference type="GO" id="GO:0016853">
    <property type="term" value="F:isomerase activity"/>
    <property type="evidence" value="ECO:0007669"/>
    <property type="project" value="UniProtKB-KW"/>
</dbReference>
<evidence type="ECO:0000313" key="4">
    <source>
        <dbReference type="Proteomes" id="UP000509638"/>
    </source>
</evidence>
<evidence type="ECO:0000259" key="2">
    <source>
        <dbReference type="Pfam" id="PF01261"/>
    </source>
</evidence>